<dbReference type="PANTHER" id="PTHR23244">
    <property type="entry name" value="KELCH REPEAT DOMAIN"/>
    <property type="match status" value="1"/>
</dbReference>
<keyword evidence="1" id="KW-0732">Signal</keyword>
<dbReference type="Proteomes" id="UP000747110">
    <property type="component" value="Unassembled WGS sequence"/>
</dbReference>
<evidence type="ECO:0000313" key="4">
    <source>
        <dbReference type="Proteomes" id="UP000747110"/>
    </source>
</evidence>
<proteinExistence type="predicted"/>
<reference evidence="2" key="1">
    <citation type="journal article" date="2021" name="Proc. Natl. Acad. Sci. U.S.A.">
        <title>Three genomes in the algal genus Volvox reveal the fate of a haploid sex-determining region after a transition to homothallism.</title>
        <authorList>
            <person name="Yamamoto K."/>
            <person name="Hamaji T."/>
            <person name="Kawai-Toyooka H."/>
            <person name="Matsuzaki R."/>
            <person name="Takahashi F."/>
            <person name="Nishimura Y."/>
            <person name="Kawachi M."/>
            <person name="Noguchi H."/>
            <person name="Minakuchi Y."/>
            <person name="Umen J.G."/>
            <person name="Toyoda A."/>
            <person name="Nozaki H."/>
        </authorList>
    </citation>
    <scope>NUCLEOTIDE SEQUENCE</scope>
    <source>
        <strain evidence="3">NIES-3785</strain>
        <strain evidence="2">NIES-3786</strain>
    </source>
</reference>
<dbReference type="Gene3D" id="2.120.10.80">
    <property type="entry name" value="Kelch-type beta propeller"/>
    <property type="match status" value="2"/>
</dbReference>
<protein>
    <recommendedName>
        <fullName evidence="5">Kelch repeat protein</fullName>
    </recommendedName>
</protein>
<feature type="chain" id="PRO_5036271623" description="Kelch repeat protein" evidence="1">
    <location>
        <begin position="23"/>
        <end position="516"/>
    </location>
</feature>
<dbReference type="InterPro" id="IPR011043">
    <property type="entry name" value="Gal_Oxase/kelch_b-propeller"/>
</dbReference>
<comment type="caution">
    <text evidence="2">The sequence shown here is derived from an EMBL/GenBank/DDBJ whole genome shotgun (WGS) entry which is preliminary data.</text>
</comment>
<dbReference type="PANTHER" id="PTHR23244:SF486">
    <property type="entry name" value="F-BOX_KELCH-REPEAT PLANT PROTEIN"/>
    <property type="match status" value="1"/>
</dbReference>
<name>A0A8J4FG03_9CHLO</name>
<dbReference type="EMBL" id="BNCQ01000032">
    <property type="protein sequence ID" value="GIM09613.1"/>
    <property type="molecule type" value="Genomic_DNA"/>
</dbReference>
<dbReference type="AlphaFoldDB" id="A0A8J4FG03"/>
<dbReference type="Pfam" id="PF24681">
    <property type="entry name" value="Kelch_KLHDC2_KLHL20_DRC7"/>
    <property type="match status" value="1"/>
</dbReference>
<organism evidence="2 4">
    <name type="scientific">Volvox reticuliferus</name>
    <dbReference type="NCBI Taxonomy" id="1737510"/>
    <lineage>
        <taxon>Eukaryota</taxon>
        <taxon>Viridiplantae</taxon>
        <taxon>Chlorophyta</taxon>
        <taxon>core chlorophytes</taxon>
        <taxon>Chlorophyceae</taxon>
        <taxon>CS clade</taxon>
        <taxon>Chlamydomonadales</taxon>
        <taxon>Volvocaceae</taxon>
        <taxon>Volvox</taxon>
    </lineage>
</organism>
<evidence type="ECO:0000256" key="1">
    <source>
        <dbReference type="SAM" id="SignalP"/>
    </source>
</evidence>
<dbReference type="SUPFAM" id="SSF50965">
    <property type="entry name" value="Galactose oxidase, central domain"/>
    <property type="match status" value="1"/>
</dbReference>
<gene>
    <name evidence="2" type="ORF">Vretifemale_290</name>
    <name evidence="3" type="ORF">Vretimale_13452</name>
</gene>
<evidence type="ECO:0000313" key="3">
    <source>
        <dbReference type="EMBL" id="GIM09613.1"/>
    </source>
</evidence>
<dbReference type="EMBL" id="BNCP01000001">
    <property type="protein sequence ID" value="GIL69336.1"/>
    <property type="molecule type" value="Genomic_DNA"/>
</dbReference>
<evidence type="ECO:0008006" key="5">
    <source>
        <dbReference type="Google" id="ProtNLM"/>
    </source>
</evidence>
<keyword evidence="4" id="KW-1185">Reference proteome</keyword>
<dbReference type="Proteomes" id="UP000722791">
    <property type="component" value="Unassembled WGS sequence"/>
</dbReference>
<dbReference type="OrthoDB" id="10251809at2759"/>
<sequence length="516" mass="55841">MTSRFQHLVGSMTILCVLSAVAGKWQTVYPQSQQADGTDFYPSIRYGHTCNSYRGKLLTTHGYYYDRQRSLPTWLSDTWAINVADGSYTWERLSTRLPQSEAYGAYSRGRIPRAPCGRFGHVSALIDGALLLYGGNDGGYSRTDREDYRPGNEFNELWRFDLTNLTWSFLRPFGGGPGKRHMAGAAAVQGNFVLYGGMGRERGDVWLYNPVDDRWEMLLDEVTVQNGGPGSRCGHAMLPWITGQAAGFIVYGGQSQQPDGTYIVRDDAWFFDIEARRWRKLQPTPQMEADGGATATPVGHFYQAAMTTSVTLPQSAVAAALAGSKKACTDASIAGGSSTSAASTTCDPSLRNANTARAPEAATAPVRLRVGIIAGGSTTTPGLTCSSQAWAFTTDCSVTRIIWARLPDLPLAMYDTRGAAVGGAAYVFGGHLCQLDQPSHLSYPYYYVNEALRLDLGLGLDQDFDLGQVQDFGSNSDLGVAALLRDGVGEADGAAACAVRQGGKRERQELSKNDEL</sequence>
<accession>A0A8J4FG03</accession>
<feature type="signal peptide" evidence="1">
    <location>
        <begin position="1"/>
        <end position="22"/>
    </location>
</feature>
<dbReference type="InterPro" id="IPR015915">
    <property type="entry name" value="Kelch-typ_b-propeller"/>
</dbReference>
<evidence type="ECO:0000313" key="2">
    <source>
        <dbReference type="EMBL" id="GIL69336.1"/>
    </source>
</evidence>